<protein>
    <recommendedName>
        <fullName evidence="4">F-box domain-containing protein</fullName>
    </recommendedName>
</protein>
<evidence type="ECO:0000313" key="2">
    <source>
        <dbReference type="EMBL" id="KAL2843891.1"/>
    </source>
</evidence>
<organism evidence="2 3">
    <name type="scientific">Aspergillus pseudoustus</name>
    <dbReference type="NCBI Taxonomy" id="1810923"/>
    <lineage>
        <taxon>Eukaryota</taxon>
        <taxon>Fungi</taxon>
        <taxon>Dikarya</taxon>
        <taxon>Ascomycota</taxon>
        <taxon>Pezizomycotina</taxon>
        <taxon>Eurotiomycetes</taxon>
        <taxon>Eurotiomycetidae</taxon>
        <taxon>Eurotiales</taxon>
        <taxon>Aspergillaceae</taxon>
        <taxon>Aspergillus</taxon>
        <taxon>Aspergillus subgen. Nidulantes</taxon>
    </lineage>
</organism>
<feature type="compositionally biased region" description="Acidic residues" evidence="1">
    <location>
        <begin position="545"/>
        <end position="562"/>
    </location>
</feature>
<name>A0ABR4JV07_9EURO</name>
<reference evidence="2 3" key="1">
    <citation type="submission" date="2024-07" db="EMBL/GenBank/DDBJ databases">
        <title>Section-level genome sequencing and comparative genomics of Aspergillus sections Usti and Cavernicolus.</title>
        <authorList>
            <consortium name="Lawrence Berkeley National Laboratory"/>
            <person name="Nybo J.L."/>
            <person name="Vesth T.C."/>
            <person name="Theobald S."/>
            <person name="Frisvad J.C."/>
            <person name="Larsen T.O."/>
            <person name="Kjaerboelling I."/>
            <person name="Rothschild-Mancinelli K."/>
            <person name="Lyhne E.K."/>
            <person name="Kogle M.E."/>
            <person name="Barry K."/>
            <person name="Clum A."/>
            <person name="Na H."/>
            <person name="Ledsgaard L."/>
            <person name="Lin J."/>
            <person name="Lipzen A."/>
            <person name="Kuo A."/>
            <person name="Riley R."/>
            <person name="Mondo S."/>
            <person name="Labutti K."/>
            <person name="Haridas S."/>
            <person name="Pangalinan J."/>
            <person name="Salamov A.A."/>
            <person name="Simmons B.A."/>
            <person name="Magnuson J.K."/>
            <person name="Chen J."/>
            <person name="Drula E."/>
            <person name="Henrissat B."/>
            <person name="Wiebenga A."/>
            <person name="Lubbers R.J."/>
            <person name="Gomes A.C."/>
            <person name="Makela M.R."/>
            <person name="Stajich J."/>
            <person name="Grigoriev I.V."/>
            <person name="Mortensen U.H."/>
            <person name="De Vries R.P."/>
            <person name="Baker S.E."/>
            <person name="Andersen M.R."/>
        </authorList>
    </citation>
    <scope>NUCLEOTIDE SEQUENCE [LARGE SCALE GENOMIC DNA]</scope>
    <source>
        <strain evidence="2 3">CBS 123904</strain>
    </source>
</reference>
<evidence type="ECO:0008006" key="4">
    <source>
        <dbReference type="Google" id="ProtNLM"/>
    </source>
</evidence>
<keyword evidence="3" id="KW-1185">Reference proteome</keyword>
<proteinExistence type="predicted"/>
<gene>
    <name evidence="2" type="ORF">BJY01DRAFT_248448</name>
</gene>
<feature type="region of interest" description="Disordered" evidence="1">
    <location>
        <begin position="537"/>
        <end position="562"/>
    </location>
</feature>
<evidence type="ECO:0000313" key="3">
    <source>
        <dbReference type="Proteomes" id="UP001610446"/>
    </source>
</evidence>
<accession>A0ABR4JV07</accession>
<dbReference type="Proteomes" id="UP001610446">
    <property type="component" value="Unassembled WGS sequence"/>
</dbReference>
<evidence type="ECO:0000256" key="1">
    <source>
        <dbReference type="SAM" id="MobiDB-lite"/>
    </source>
</evidence>
<sequence length="562" mass="63855">MAKNANNNDSAGFYDPPPAFHEASKYLCCNTVRIFDYIIGGTVDCFNPRTLPIRLRGVSKGWFNYIAYHDSHFRFDGDANEIEDVWDFLEEVVSKPCRALEIRQLSFTTVKLWEKFNPLDVRHVLLTTFRHGDRYLRQPRGAAKASNQPAVADDDDTIYDWLAREYVDGDGLIQSVTGLGKLTVHIWPEEDDPWLRRVIDYAVGRKGFETFHNLNLIPLRKLRVIHAGAKVRRSGNRLPVAEGPFYITDVKLPFIRLPELKEAVLHHVEVDADFSLIPKTVENHSKIEKLLLNGPLNLRLRIPTWLALSPRLRQLTIRIPGDESAFHPPEEILETTEPALRWENIGPGRWSELWNMLWHFRKQLEYLDLLFPALRHLTITAPILGGYKCIHPTPTRLRSHLPPNVETLGIYAENLQWICGTLADHVAVEEEIRGIIADARELRCLIVDCGLGSPTIDDFNLARADATAKGIQFREEGHLTMFYGGKGTWIGRSIMENADEVTVAYDGAMQAEQVIPRGLEVHGFEGELRDTRVMPAQAAAARDNGEDEDKDDDAVDFMDANE</sequence>
<comment type="caution">
    <text evidence="2">The sequence shown here is derived from an EMBL/GenBank/DDBJ whole genome shotgun (WGS) entry which is preliminary data.</text>
</comment>
<dbReference type="EMBL" id="JBFXLU010000086">
    <property type="protein sequence ID" value="KAL2843891.1"/>
    <property type="molecule type" value="Genomic_DNA"/>
</dbReference>